<feature type="transmembrane region" description="Helical" evidence="3">
    <location>
        <begin position="57"/>
        <end position="75"/>
    </location>
</feature>
<dbReference type="SUPFAM" id="SSF53474">
    <property type="entry name" value="alpha/beta-Hydrolases"/>
    <property type="match status" value="1"/>
</dbReference>
<reference evidence="5 6" key="1">
    <citation type="journal article" date="2012" name="BMC Genomics">
        <title>Genomic basis of broad host range and environmental adaptability of Rhizobium tropici CIAT 899 and Rhizobium sp. PRF 81 which are used in inoculants for common bean (Phaseolus vulgaris L.).</title>
        <authorList>
            <person name="Ormeno-Orrillo E."/>
            <person name="Menna P."/>
            <person name="Almeida L.G."/>
            <person name="Ollero F.J."/>
            <person name="Nicolas M.F."/>
            <person name="Pains Rodrigues E."/>
            <person name="Shigueyoshi Nakatani A."/>
            <person name="Silva Batista J.S."/>
            <person name="Oliveira Chueire L.M."/>
            <person name="Souza R.C."/>
            <person name="Ribeiro Vasconcelos A.T."/>
            <person name="Megias M."/>
            <person name="Hungria M."/>
            <person name="Martinez-Romero E."/>
        </authorList>
    </citation>
    <scope>NUCLEOTIDE SEQUENCE [LARGE SCALE GENOMIC DNA]</scope>
    <source>
        <strain evidence="5 6">PRF 81</strain>
    </source>
</reference>
<keyword evidence="6" id="KW-1185">Reference proteome</keyword>
<dbReference type="InterPro" id="IPR050300">
    <property type="entry name" value="GDXG_lipolytic_enzyme"/>
</dbReference>
<dbReference type="GO" id="GO:0004806">
    <property type="term" value="F:triacylglycerol lipase activity"/>
    <property type="evidence" value="ECO:0007669"/>
    <property type="project" value="TreeGrafter"/>
</dbReference>
<dbReference type="Gene3D" id="3.40.50.1820">
    <property type="entry name" value="alpha/beta hydrolase"/>
    <property type="match status" value="1"/>
</dbReference>
<comment type="similarity">
    <text evidence="1">Belongs to the 'GDXG' lipolytic enzyme family.</text>
</comment>
<name>N6UWS7_9HYPH</name>
<keyword evidence="3" id="KW-0812">Transmembrane</keyword>
<evidence type="ECO:0000256" key="2">
    <source>
        <dbReference type="ARBA" id="ARBA00022801"/>
    </source>
</evidence>
<dbReference type="EMBL" id="AQHN01000084">
    <property type="protein sequence ID" value="ENN85201.1"/>
    <property type="molecule type" value="Genomic_DNA"/>
</dbReference>
<dbReference type="PROSITE" id="PS01173">
    <property type="entry name" value="LIPASE_GDXG_HIS"/>
    <property type="match status" value="1"/>
</dbReference>
<evidence type="ECO:0000256" key="3">
    <source>
        <dbReference type="SAM" id="Phobius"/>
    </source>
</evidence>
<proteinExistence type="inferred from homology"/>
<accession>N6UWS7</accession>
<evidence type="ECO:0000256" key="1">
    <source>
        <dbReference type="ARBA" id="ARBA00010515"/>
    </source>
</evidence>
<dbReference type="Proteomes" id="UP000012429">
    <property type="component" value="Unassembled WGS sequence"/>
</dbReference>
<dbReference type="AlphaFoldDB" id="N6UWS7"/>
<comment type="caution">
    <text evidence="5">The sequence shown here is derived from an EMBL/GenBank/DDBJ whole genome shotgun (WGS) entry which is preliminary data.</text>
</comment>
<sequence>MAADCRRNGQSGRSNSSSYRLRYLTQIAFLRPWHHDIVCSLAGKKAICMNEFRSFRFILRFAVAMSVLIAAGLSTKLMTSDAWASDVEQQTKASSEQVEKLIGAIRQNGAMSDKDLVQRRTDFEKLMASTPDPTRVQIRHVDANGVDANLIWPARLHHPIGRRAILYLHGGGFYSGSLRTHRNIAALFAKAASADVLLIDYRLAPDYGFPAQINDAMAAYRWLLSSGYKPGNIVIAGDSVGATLAMEVVLNQIRFSGALPAAVIAMSPVTDFAGTGASLAANAAQDPFMSKAELAVIHDAFARDHSTTDPDLSPLYASFARFPPLLIQVGSREALLDDSKRLADKVQQAGGNVSLEVWPGMIHQWQIFPFWLDDARKAGGKAAEFASSHFADKPGP</sequence>
<gene>
    <name evidence="5" type="ORF">RHSP_55482</name>
</gene>
<dbReference type="Pfam" id="PF07859">
    <property type="entry name" value="Abhydrolase_3"/>
    <property type="match status" value="1"/>
</dbReference>
<evidence type="ECO:0000313" key="5">
    <source>
        <dbReference type="EMBL" id="ENN85201.1"/>
    </source>
</evidence>
<evidence type="ECO:0000259" key="4">
    <source>
        <dbReference type="Pfam" id="PF07859"/>
    </source>
</evidence>
<protein>
    <submittedName>
        <fullName evidence="5">Putative lipase/esterase</fullName>
    </submittedName>
</protein>
<dbReference type="PATRIC" id="fig|363754.4.peg.5267"/>
<dbReference type="InterPro" id="IPR029058">
    <property type="entry name" value="AB_hydrolase_fold"/>
</dbReference>
<evidence type="ECO:0000313" key="6">
    <source>
        <dbReference type="Proteomes" id="UP000012429"/>
    </source>
</evidence>
<dbReference type="InterPro" id="IPR002168">
    <property type="entry name" value="Lipase_GDXG_HIS_AS"/>
</dbReference>
<dbReference type="PANTHER" id="PTHR48081:SF30">
    <property type="entry name" value="ACETYL-HYDROLASE LIPR-RELATED"/>
    <property type="match status" value="1"/>
</dbReference>
<keyword evidence="3" id="KW-1133">Transmembrane helix</keyword>
<dbReference type="STRING" id="363754.RHSP_55482"/>
<keyword evidence="2" id="KW-0378">Hydrolase</keyword>
<dbReference type="InterPro" id="IPR013094">
    <property type="entry name" value="AB_hydrolase_3"/>
</dbReference>
<keyword evidence="3" id="KW-0472">Membrane</keyword>
<dbReference type="PANTHER" id="PTHR48081">
    <property type="entry name" value="AB HYDROLASE SUPERFAMILY PROTEIN C4A8.06C"/>
    <property type="match status" value="1"/>
</dbReference>
<organism evidence="5 6">
    <name type="scientific">Rhizobium freirei PRF 81</name>
    <dbReference type="NCBI Taxonomy" id="363754"/>
    <lineage>
        <taxon>Bacteria</taxon>
        <taxon>Pseudomonadati</taxon>
        <taxon>Pseudomonadota</taxon>
        <taxon>Alphaproteobacteria</taxon>
        <taxon>Hyphomicrobiales</taxon>
        <taxon>Rhizobiaceae</taxon>
        <taxon>Rhizobium/Agrobacterium group</taxon>
        <taxon>Rhizobium</taxon>
    </lineage>
</organism>
<feature type="domain" description="Alpha/beta hydrolase fold-3" evidence="4">
    <location>
        <begin position="165"/>
        <end position="366"/>
    </location>
</feature>